<dbReference type="AlphaFoldDB" id="A0A2U1NN94"/>
<dbReference type="Pfam" id="PF00170">
    <property type="entry name" value="bZIP_1"/>
    <property type="match status" value="1"/>
</dbReference>
<dbReference type="STRING" id="35608.A0A2U1NN94"/>
<sequence>MQIHNKHKIEFVTFAHYEYCGMWFWKVLVWIHHWGLDIRLTASSNINMTWLCQACWFSKSLNRLTASSNVNMTWLCQACWFPKSLNVEFVSLLGNNTIGSYQIEILSSNYCNTLFIQFNGVTDLLCIKDMASVKNLKLIYDSCDPKKSEVDYEEERCLLCTVDFMAARQESFSANNSNPVLTLEEHRFKELERKIANRESARRSRLRKQFELERLRLKVDSLTDENKKLRDEVKKLSEKCDKLVFESLLSKNISFDFDIWFKEV</sequence>
<evidence type="ECO:0000256" key="5">
    <source>
        <dbReference type="ARBA" id="ARBA00023163"/>
    </source>
</evidence>
<evidence type="ECO:0000256" key="7">
    <source>
        <dbReference type="SAM" id="Coils"/>
    </source>
</evidence>
<dbReference type="SUPFAM" id="SSF57959">
    <property type="entry name" value="Leucine zipper domain"/>
    <property type="match status" value="1"/>
</dbReference>
<reference evidence="9 10" key="1">
    <citation type="journal article" date="2018" name="Mol. Plant">
        <title>The genome of Artemisia annua provides insight into the evolution of Asteraceae family and artemisinin biosynthesis.</title>
        <authorList>
            <person name="Shen Q."/>
            <person name="Zhang L."/>
            <person name="Liao Z."/>
            <person name="Wang S."/>
            <person name="Yan T."/>
            <person name="Shi P."/>
            <person name="Liu M."/>
            <person name="Fu X."/>
            <person name="Pan Q."/>
            <person name="Wang Y."/>
            <person name="Lv Z."/>
            <person name="Lu X."/>
            <person name="Zhang F."/>
            <person name="Jiang W."/>
            <person name="Ma Y."/>
            <person name="Chen M."/>
            <person name="Hao X."/>
            <person name="Li L."/>
            <person name="Tang Y."/>
            <person name="Lv G."/>
            <person name="Zhou Y."/>
            <person name="Sun X."/>
            <person name="Brodelius P.E."/>
            <person name="Rose J.K.C."/>
            <person name="Tang K."/>
        </authorList>
    </citation>
    <scope>NUCLEOTIDE SEQUENCE [LARGE SCALE GENOMIC DNA]</scope>
    <source>
        <strain evidence="10">cv. Huhao1</strain>
        <tissue evidence="9">Leaf</tissue>
    </source>
</reference>
<evidence type="ECO:0000256" key="2">
    <source>
        <dbReference type="ARBA" id="ARBA00007163"/>
    </source>
</evidence>
<gene>
    <name evidence="9" type="ORF">CTI12_AA248150</name>
</gene>
<dbReference type="InterPro" id="IPR044827">
    <property type="entry name" value="GBF-like"/>
</dbReference>
<dbReference type="OrthoDB" id="1642657at2759"/>
<accession>A0A2U1NN94</accession>
<dbReference type="InterPro" id="IPR004827">
    <property type="entry name" value="bZIP"/>
</dbReference>
<keyword evidence="6" id="KW-0539">Nucleus</keyword>
<dbReference type="PANTHER" id="PTHR45967:SF20">
    <property type="entry name" value="G-BOX-BINDING FACTOR 1"/>
    <property type="match status" value="1"/>
</dbReference>
<feature type="domain" description="BZIP" evidence="8">
    <location>
        <begin position="187"/>
        <end position="243"/>
    </location>
</feature>
<dbReference type="PROSITE" id="PS00036">
    <property type="entry name" value="BZIP_BASIC"/>
    <property type="match status" value="1"/>
</dbReference>
<dbReference type="GO" id="GO:0043565">
    <property type="term" value="F:sequence-specific DNA binding"/>
    <property type="evidence" value="ECO:0007669"/>
    <property type="project" value="InterPro"/>
</dbReference>
<comment type="caution">
    <text evidence="9">The sequence shown here is derived from an EMBL/GenBank/DDBJ whole genome shotgun (WGS) entry which is preliminary data.</text>
</comment>
<keyword evidence="3" id="KW-0805">Transcription regulation</keyword>
<organism evidence="9 10">
    <name type="scientific">Artemisia annua</name>
    <name type="common">Sweet wormwood</name>
    <dbReference type="NCBI Taxonomy" id="35608"/>
    <lineage>
        <taxon>Eukaryota</taxon>
        <taxon>Viridiplantae</taxon>
        <taxon>Streptophyta</taxon>
        <taxon>Embryophyta</taxon>
        <taxon>Tracheophyta</taxon>
        <taxon>Spermatophyta</taxon>
        <taxon>Magnoliopsida</taxon>
        <taxon>eudicotyledons</taxon>
        <taxon>Gunneridae</taxon>
        <taxon>Pentapetalae</taxon>
        <taxon>asterids</taxon>
        <taxon>campanulids</taxon>
        <taxon>Asterales</taxon>
        <taxon>Asteraceae</taxon>
        <taxon>Asteroideae</taxon>
        <taxon>Anthemideae</taxon>
        <taxon>Artemisiinae</taxon>
        <taxon>Artemisia</taxon>
    </lineage>
</organism>
<evidence type="ECO:0000313" key="10">
    <source>
        <dbReference type="Proteomes" id="UP000245207"/>
    </source>
</evidence>
<dbReference type="GO" id="GO:0005634">
    <property type="term" value="C:nucleus"/>
    <property type="evidence" value="ECO:0007669"/>
    <property type="project" value="UniProtKB-SubCell"/>
</dbReference>
<evidence type="ECO:0000256" key="1">
    <source>
        <dbReference type="ARBA" id="ARBA00004123"/>
    </source>
</evidence>
<name>A0A2U1NN94_ARTAN</name>
<dbReference type="GO" id="GO:0003700">
    <property type="term" value="F:DNA-binding transcription factor activity"/>
    <property type="evidence" value="ECO:0007669"/>
    <property type="project" value="InterPro"/>
</dbReference>
<evidence type="ECO:0000256" key="4">
    <source>
        <dbReference type="ARBA" id="ARBA00023125"/>
    </source>
</evidence>
<evidence type="ECO:0000256" key="6">
    <source>
        <dbReference type="ARBA" id="ARBA00023242"/>
    </source>
</evidence>
<dbReference type="CDD" id="cd14702">
    <property type="entry name" value="bZIP_plant_GBF1"/>
    <property type="match status" value="1"/>
</dbReference>
<dbReference type="EMBL" id="PKPP01002490">
    <property type="protein sequence ID" value="PWA74920.1"/>
    <property type="molecule type" value="Genomic_DNA"/>
</dbReference>
<feature type="coiled-coil region" evidence="7">
    <location>
        <begin position="212"/>
        <end position="246"/>
    </location>
</feature>
<dbReference type="PANTHER" id="PTHR45967">
    <property type="entry name" value="G-BOX-BINDING FACTOR 3-RELATED"/>
    <property type="match status" value="1"/>
</dbReference>
<dbReference type="PROSITE" id="PS50217">
    <property type="entry name" value="BZIP"/>
    <property type="match status" value="1"/>
</dbReference>
<proteinExistence type="inferred from homology"/>
<evidence type="ECO:0000313" key="9">
    <source>
        <dbReference type="EMBL" id="PWA74920.1"/>
    </source>
</evidence>
<dbReference type="Proteomes" id="UP000245207">
    <property type="component" value="Unassembled WGS sequence"/>
</dbReference>
<comment type="similarity">
    <text evidence="2">Belongs to the bZIP family.</text>
</comment>
<keyword evidence="5" id="KW-0804">Transcription</keyword>
<keyword evidence="10" id="KW-1185">Reference proteome</keyword>
<keyword evidence="7" id="KW-0175">Coiled coil</keyword>
<comment type="subcellular location">
    <subcellularLocation>
        <location evidence="1">Nucleus</location>
    </subcellularLocation>
</comment>
<evidence type="ECO:0000259" key="8">
    <source>
        <dbReference type="PROSITE" id="PS50217"/>
    </source>
</evidence>
<keyword evidence="4" id="KW-0238">DNA-binding</keyword>
<evidence type="ECO:0000256" key="3">
    <source>
        <dbReference type="ARBA" id="ARBA00023015"/>
    </source>
</evidence>
<dbReference type="Gene3D" id="1.20.5.170">
    <property type="match status" value="1"/>
</dbReference>
<dbReference type="InterPro" id="IPR046347">
    <property type="entry name" value="bZIP_sf"/>
</dbReference>
<dbReference type="InterPro" id="IPR045314">
    <property type="entry name" value="bZIP_plant_GBF1"/>
</dbReference>
<dbReference type="SMART" id="SM00338">
    <property type="entry name" value="BRLZ"/>
    <property type="match status" value="1"/>
</dbReference>
<protein>
    <recommendedName>
        <fullName evidence="8">BZIP domain-containing protein</fullName>
    </recommendedName>
</protein>